<keyword evidence="2" id="KW-1185">Reference proteome</keyword>
<evidence type="ECO:0000313" key="2">
    <source>
        <dbReference type="Proteomes" id="UP001168990"/>
    </source>
</evidence>
<gene>
    <name evidence="1" type="ORF">PV328_009475</name>
</gene>
<reference evidence="1" key="2">
    <citation type="submission" date="2023-03" db="EMBL/GenBank/DDBJ databases">
        <authorList>
            <person name="Inwood S.N."/>
            <person name="Skelly J.G."/>
            <person name="Guhlin J."/>
            <person name="Harrop T.W.R."/>
            <person name="Goldson S.G."/>
            <person name="Dearden P.K."/>
        </authorList>
    </citation>
    <scope>NUCLEOTIDE SEQUENCE</scope>
    <source>
        <strain evidence="1">Irish</strain>
        <tissue evidence="1">Whole body</tissue>
    </source>
</reference>
<proteinExistence type="predicted"/>
<reference evidence="1" key="1">
    <citation type="journal article" date="2023" name="bioRxiv">
        <title>Scaffold-level genome assemblies of two parasitoid biocontrol wasps reveal the parthenogenesis mechanism and an associated novel virus.</title>
        <authorList>
            <person name="Inwood S."/>
            <person name="Skelly J."/>
            <person name="Guhlin J."/>
            <person name="Harrop T."/>
            <person name="Goldson S."/>
            <person name="Dearden P."/>
        </authorList>
    </citation>
    <scope>NUCLEOTIDE SEQUENCE</scope>
    <source>
        <strain evidence="1">Irish</strain>
        <tissue evidence="1">Whole body</tissue>
    </source>
</reference>
<dbReference type="EMBL" id="JAQQBS010001424">
    <property type="protein sequence ID" value="KAK0158478.1"/>
    <property type="molecule type" value="Genomic_DNA"/>
</dbReference>
<name>A0AA39C623_9HYME</name>
<accession>A0AA39C623</accession>
<sequence>MLRPQRGESTVVGVAGCGNVVRFTSGPDALEVLGVGTVSSQLSLCPNVAVGEITSAHEDARRSGRGGKRYSAKRISTSYGPVREMETRWINETCERSGA</sequence>
<organism evidence="1 2">
    <name type="scientific">Microctonus aethiopoides</name>
    <dbReference type="NCBI Taxonomy" id="144406"/>
    <lineage>
        <taxon>Eukaryota</taxon>
        <taxon>Metazoa</taxon>
        <taxon>Ecdysozoa</taxon>
        <taxon>Arthropoda</taxon>
        <taxon>Hexapoda</taxon>
        <taxon>Insecta</taxon>
        <taxon>Pterygota</taxon>
        <taxon>Neoptera</taxon>
        <taxon>Endopterygota</taxon>
        <taxon>Hymenoptera</taxon>
        <taxon>Apocrita</taxon>
        <taxon>Ichneumonoidea</taxon>
        <taxon>Braconidae</taxon>
        <taxon>Euphorinae</taxon>
        <taxon>Microctonus</taxon>
    </lineage>
</organism>
<comment type="caution">
    <text evidence="1">The sequence shown here is derived from an EMBL/GenBank/DDBJ whole genome shotgun (WGS) entry which is preliminary data.</text>
</comment>
<protein>
    <submittedName>
        <fullName evidence="1">Uncharacterized protein</fullName>
    </submittedName>
</protein>
<dbReference type="AlphaFoldDB" id="A0AA39C623"/>
<dbReference type="Proteomes" id="UP001168990">
    <property type="component" value="Unassembled WGS sequence"/>
</dbReference>
<evidence type="ECO:0000313" key="1">
    <source>
        <dbReference type="EMBL" id="KAK0158478.1"/>
    </source>
</evidence>